<dbReference type="EMBL" id="CP102514">
    <property type="protein sequence ID" value="UUY46690.1"/>
    <property type="molecule type" value="Genomic_DNA"/>
</dbReference>
<proteinExistence type="inferred from homology"/>
<feature type="region of interest" description="Disordered" evidence="4">
    <location>
        <begin position="109"/>
        <end position="129"/>
    </location>
</feature>
<dbReference type="Pfam" id="PF08386">
    <property type="entry name" value="Abhydrolase_4"/>
    <property type="match status" value="1"/>
</dbReference>
<dbReference type="GeneID" id="95572869"/>
<dbReference type="InterPro" id="IPR051601">
    <property type="entry name" value="Serine_prot/Carboxylest_S33"/>
</dbReference>
<protein>
    <submittedName>
        <fullName evidence="7">Alpha/beta hydrolase</fullName>
    </submittedName>
</protein>
<keyword evidence="3 7" id="KW-0378">Hydrolase</keyword>
<dbReference type="PANTHER" id="PTHR43248">
    <property type="entry name" value="2-SUCCINYL-6-HYDROXY-2,4-CYCLOHEXADIENE-1-CARBOXYLATE SYNTHASE"/>
    <property type="match status" value="1"/>
</dbReference>
<evidence type="ECO:0000256" key="3">
    <source>
        <dbReference type="ARBA" id="ARBA00022801"/>
    </source>
</evidence>
<dbReference type="InterPro" id="IPR029058">
    <property type="entry name" value="AB_hydrolase_fold"/>
</dbReference>
<feature type="domain" description="Peptidase S33 tripeptidyl aminopeptidase-like C-terminal" evidence="6">
    <location>
        <begin position="418"/>
        <end position="519"/>
    </location>
</feature>
<dbReference type="InterPro" id="IPR013595">
    <property type="entry name" value="Pept_S33_TAP-like_C"/>
</dbReference>
<feature type="signal peptide" evidence="5">
    <location>
        <begin position="1"/>
        <end position="30"/>
    </location>
</feature>
<evidence type="ECO:0000256" key="2">
    <source>
        <dbReference type="ARBA" id="ARBA00022729"/>
    </source>
</evidence>
<gene>
    <name evidence="7" type="ORF">NRK68_05350</name>
</gene>
<evidence type="ECO:0000313" key="7">
    <source>
        <dbReference type="EMBL" id="UUY46690.1"/>
    </source>
</evidence>
<keyword evidence="8" id="KW-1185">Reference proteome</keyword>
<evidence type="ECO:0000259" key="6">
    <source>
        <dbReference type="Pfam" id="PF08386"/>
    </source>
</evidence>
<evidence type="ECO:0000256" key="1">
    <source>
        <dbReference type="ARBA" id="ARBA00010088"/>
    </source>
</evidence>
<name>A0ABY5PS31_9ACTN</name>
<comment type="similarity">
    <text evidence="1">Belongs to the peptidase S33 family.</text>
</comment>
<dbReference type="PANTHER" id="PTHR43248:SF29">
    <property type="entry name" value="TRIPEPTIDYL AMINOPEPTIDASE"/>
    <property type="match status" value="1"/>
</dbReference>
<organism evidence="7 8">
    <name type="scientific">Streptomyces yangpuensis</name>
    <dbReference type="NCBI Taxonomy" id="1648182"/>
    <lineage>
        <taxon>Bacteria</taxon>
        <taxon>Bacillati</taxon>
        <taxon>Actinomycetota</taxon>
        <taxon>Actinomycetes</taxon>
        <taxon>Kitasatosporales</taxon>
        <taxon>Streptomycetaceae</taxon>
        <taxon>Streptomyces</taxon>
    </lineage>
</organism>
<accession>A0ABY5PS31</accession>
<keyword evidence="2 5" id="KW-0732">Signal</keyword>
<evidence type="ECO:0000313" key="8">
    <source>
        <dbReference type="Proteomes" id="UP001057738"/>
    </source>
</evidence>
<dbReference type="GO" id="GO:0016787">
    <property type="term" value="F:hydrolase activity"/>
    <property type="evidence" value="ECO:0007669"/>
    <property type="project" value="UniProtKB-KW"/>
</dbReference>
<evidence type="ECO:0000256" key="4">
    <source>
        <dbReference type="SAM" id="MobiDB-lite"/>
    </source>
</evidence>
<dbReference type="SUPFAM" id="SSF53474">
    <property type="entry name" value="alpha/beta-Hydrolases"/>
    <property type="match status" value="1"/>
</dbReference>
<reference evidence="7" key="1">
    <citation type="submission" date="2022-08" db="EMBL/GenBank/DDBJ databases">
        <authorList>
            <person name="Tian L."/>
        </authorList>
    </citation>
    <scope>NUCLEOTIDE SEQUENCE</scope>
    <source>
        <strain evidence="7">CM253</strain>
    </source>
</reference>
<dbReference type="Gene3D" id="3.40.50.1820">
    <property type="entry name" value="alpha/beta hydrolase"/>
    <property type="match status" value="1"/>
</dbReference>
<feature type="chain" id="PRO_5046054222" evidence="5">
    <location>
        <begin position="31"/>
        <end position="558"/>
    </location>
</feature>
<evidence type="ECO:0000256" key="5">
    <source>
        <dbReference type="SAM" id="SignalP"/>
    </source>
</evidence>
<dbReference type="Proteomes" id="UP001057738">
    <property type="component" value="Chromosome"/>
</dbReference>
<sequence>MIRNAALGSAATLLTGALAAGLLLAPPAAAAPADRDIRLPETLGVQIAAARAARSGIDWKDCPADWGLAAPIQCGRVKVPLDYAKPYGRTIDIAVDRAVSTGTKEERQGALVYNPGGPGGSGMRFPRRSTSRSPLWVNTAKAYDFVGFDPRGVGHSAPISCIDPQEFVKAPKADPVPDTEADKRAQRKLAAEYADGCKERSGEMLPHMTTPNTARDLDVIRAALGEKKLNYLGVSYGTYLGGVYATLFPTHVRRMIVDSVVDPSRDNIWYEANLGQDVAFQMRWNDWQDWVAKNDAVFHLGDTRAKVEAKWQELRGKAKADPLGGIVGPAELIGFFQSAPYYDSSWVPVAQTFAAWAAGDEQALIDAIAPDMSDTKANAAAENSNAVYTAVECADAKWPTSWTKWDRDNTRLHEKYPFLTWSNAWMNLPCATWRSKQHTPVEVGAGRGLPPVLIVQSERDAATPYKGAVELHRRLAGSRLITEQNAGSHGVTSLTNPCVNTRVDTYLLTGKVDAKDVTCAPHAAPVAPAPAAAAGALSLDHGTGAGWPQREELPAVRR</sequence>
<dbReference type="RefSeq" id="WP_257855199.1">
    <property type="nucleotide sequence ID" value="NZ_CP102514.1"/>
</dbReference>